<sequence>NLLEDGDGIDENGIAGGASATIGLEVTEIRTGWIYTLLKEDLVKKMEKFGLSSEGVPDFNVLNQVRKWNVIFDGKVDAIAFIERVKELADNYQIPNGELLRALPEMLRKQVSLWYRNNKQQWNSWYDFLADFKSYYFPTEFRDDLEEEISRRMQYKNESGKDFLVHMQTLIRRHGRYPKERELKSAENPLKEPLSRNHKISAGDVVKPAISDMDAAYPRRYFVPAVEKTVLRGQSESSYSSIGTVDATIDSTSENSIVVDNRMKLSLRIVDKEFIALVDPGSVRSYVSQSIADHCQAIGVGKIP</sequence>
<name>A0A482VI77_ASBVE</name>
<dbReference type="EMBL" id="QDEB01096358">
    <property type="protein sequence ID" value="RZC32552.1"/>
    <property type="molecule type" value="Genomic_DNA"/>
</dbReference>
<dbReference type="AlphaFoldDB" id="A0A482VI77"/>
<reference evidence="1 2" key="1">
    <citation type="submission" date="2017-03" db="EMBL/GenBank/DDBJ databases">
        <title>Genome of the blue death feigning beetle - Asbolus verrucosus.</title>
        <authorList>
            <person name="Rider S.D."/>
        </authorList>
    </citation>
    <scope>NUCLEOTIDE SEQUENCE [LARGE SCALE GENOMIC DNA]</scope>
    <source>
        <strain evidence="1">Butters</strain>
        <tissue evidence="1">Head and leg muscle</tissue>
    </source>
</reference>
<dbReference type="Proteomes" id="UP000292052">
    <property type="component" value="Unassembled WGS sequence"/>
</dbReference>
<evidence type="ECO:0000313" key="1">
    <source>
        <dbReference type="EMBL" id="RZC32552.1"/>
    </source>
</evidence>
<feature type="non-terminal residue" evidence="1">
    <location>
        <position position="1"/>
    </location>
</feature>
<proteinExistence type="predicted"/>
<comment type="caution">
    <text evidence="1">The sequence shown here is derived from an EMBL/GenBank/DDBJ whole genome shotgun (WGS) entry which is preliminary data.</text>
</comment>
<evidence type="ECO:0008006" key="3">
    <source>
        <dbReference type="Google" id="ProtNLM"/>
    </source>
</evidence>
<protein>
    <recommendedName>
        <fullName evidence="3">Retrotransposon gag domain-containing protein</fullName>
    </recommendedName>
</protein>
<organism evidence="1 2">
    <name type="scientific">Asbolus verrucosus</name>
    <name type="common">Desert ironclad beetle</name>
    <dbReference type="NCBI Taxonomy" id="1661398"/>
    <lineage>
        <taxon>Eukaryota</taxon>
        <taxon>Metazoa</taxon>
        <taxon>Ecdysozoa</taxon>
        <taxon>Arthropoda</taxon>
        <taxon>Hexapoda</taxon>
        <taxon>Insecta</taxon>
        <taxon>Pterygota</taxon>
        <taxon>Neoptera</taxon>
        <taxon>Endopterygota</taxon>
        <taxon>Coleoptera</taxon>
        <taxon>Polyphaga</taxon>
        <taxon>Cucujiformia</taxon>
        <taxon>Tenebrionidae</taxon>
        <taxon>Pimeliinae</taxon>
        <taxon>Asbolus</taxon>
    </lineage>
</organism>
<evidence type="ECO:0000313" key="2">
    <source>
        <dbReference type="Proteomes" id="UP000292052"/>
    </source>
</evidence>
<keyword evidence="2" id="KW-1185">Reference proteome</keyword>
<accession>A0A482VI77</accession>
<dbReference type="OrthoDB" id="6769794at2759"/>
<gene>
    <name evidence="1" type="ORF">BDFB_013025</name>
</gene>